<proteinExistence type="predicted"/>
<sequence>MSFHSCVVVLKTVSVCSVCLFGWLVQGCAWAVLVIHSYWLFGTPVVPRHRRFIYVLLSAQVLSFRQRAINRATLYEAGTNLYSSATMQKTVILKVQFPSFSVI</sequence>
<dbReference type="AlphaFoldDB" id="Q38CP1"/>
<dbReference type="KEGG" id="tbr:Tb09.244.0510"/>
<dbReference type="GeneID" id="3661421"/>
<keyword evidence="3" id="KW-1185">Reference proteome</keyword>
<accession>Q38CP1</accession>
<dbReference type="EMBL" id="CM000207">
    <property type="protein sequence ID" value="EAN77429.1"/>
    <property type="molecule type" value="Genomic_DNA"/>
</dbReference>
<keyword evidence="1" id="KW-0472">Membrane</keyword>
<reference evidence="2 3" key="2">
    <citation type="journal article" date="2005" name="Science">
        <title>The genome of the African trypanosome Trypanosoma brucei.</title>
        <authorList>
            <person name="Berriman M."/>
            <person name="Ghedin E."/>
            <person name="Hertz-Fowler C."/>
            <person name="Blandin G."/>
            <person name="Renauld H."/>
            <person name="Bartholomeu D.C."/>
            <person name="Lennard N.J."/>
            <person name="Caler E."/>
            <person name="Hamlin N.E."/>
            <person name="Haas B."/>
            <person name="Bohme U."/>
            <person name="Hannick L."/>
            <person name="Aslett M.A."/>
            <person name="Shallom J."/>
            <person name="Marcello L."/>
            <person name="Hou L."/>
            <person name="Wickstead B."/>
            <person name="Alsmark U.C."/>
            <person name="Arrowsmith C."/>
            <person name="Atkin R.J."/>
            <person name="Barron A.J."/>
            <person name="Bringaud F."/>
            <person name="Brooks K."/>
            <person name="Carrington M."/>
            <person name="Cherevach I."/>
            <person name="Chillingworth T.J."/>
            <person name="Churcher C."/>
            <person name="Clark L.N."/>
            <person name="Corton C.H."/>
            <person name="Cronin A."/>
            <person name="Davies R.M."/>
            <person name="Doggett J."/>
            <person name="Djikeng A."/>
            <person name="Feldblyum T."/>
            <person name="Field M.C."/>
            <person name="Fraser A."/>
            <person name="Goodhead I."/>
            <person name="Hance Z."/>
            <person name="Harper D."/>
            <person name="Harris B.R."/>
            <person name="Hauser H."/>
            <person name="Hostetler J."/>
            <person name="Ivens A."/>
            <person name="Jagels K."/>
            <person name="Johnson D."/>
            <person name="Johnson J."/>
            <person name="Jones K."/>
            <person name="Kerhornou A.X."/>
            <person name="Koo H."/>
            <person name="Larke N."/>
            <person name="Landfear S."/>
            <person name="Larkin C."/>
            <person name="Leech V."/>
            <person name="Line A."/>
            <person name="Lord A."/>
            <person name="Macleod A."/>
            <person name="Mooney P.J."/>
            <person name="Moule S."/>
            <person name="Martin D.M."/>
            <person name="Morgan G.W."/>
            <person name="Mungall K."/>
            <person name="Norbertczak H."/>
            <person name="Ormond D."/>
            <person name="Pai G."/>
            <person name="Peacock C.S."/>
            <person name="Peterson J."/>
            <person name="Quail M.A."/>
            <person name="Rabbinowitsch E."/>
            <person name="Rajandream M.A."/>
            <person name="Reitter C."/>
            <person name="Salzberg S.L."/>
            <person name="Sanders M."/>
            <person name="Schobel S."/>
            <person name="Sharp S."/>
            <person name="Simmonds M."/>
            <person name="Simpson A.J."/>
            <person name="Tallon L."/>
            <person name="Turner C.M."/>
            <person name="Tait A."/>
            <person name="Tivey A.R."/>
            <person name="Van Aken S."/>
            <person name="Walker D."/>
            <person name="Wanless D."/>
            <person name="Wang S."/>
            <person name="White B."/>
            <person name="White O."/>
            <person name="Whitehead S."/>
            <person name="Woodward J."/>
            <person name="Wortman J."/>
            <person name="Adams M.D."/>
            <person name="Embley T.M."/>
            <person name="Gull K."/>
            <person name="Ullu E."/>
            <person name="Barry J.D."/>
            <person name="Fairlamb A.H."/>
            <person name="Opperdoes F."/>
            <person name="Barrell B.G."/>
            <person name="Donelson J.E."/>
            <person name="Hall N."/>
            <person name="Fraser C.M."/>
            <person name="Melville S.E."/>
            <person name="El-Sayed N.M."/>
        </authorList>
    </citation>
    <scope>NUCLEOTIDE SEQUENCE [LARGE SCALE GENOMIC DNA]</scope>
    <source>
        <strain evidence="2 3">927/4 GUTat10.1</strain>
    </source>
</reference>
<feature type="transmembrane region" description="Helical" evidence="1">
    <location>
        <begin position="20"/>
        <end position="41"/>
    </location>
</feature>
<organism evidence="2 3">
    <name type="scientific">Trypanosoma brucei brucei (strain 927/4 GUTat10.1)</name>
    <dbReference type="NCBI Taxonomy" id="185431"/>
    <lineage>
        <taxon>Eukaryota</taxon>
        <taxon>Discoba</taxon>
        <taxon>Euglenozoa</taxon>
        <taxon>Kinetoplastea</taxon>
        <taxon>Metakinetoplastina</taxon>
        <taxon>Trypanosomatida</taxon>
        <taxon>Trypanosomatidae</taxon>
        <taxon>Trypanosoma</taxon>
    </lineage>
</organism>
<evidence type="ECO:0000313" key="3">
    <source>
        <dbReference type="Proteomes" id="UP000008524"/>
    </source>
</evidence>
<dbReference type="InParanoid" id="Q38CP1"/>
<keyword evidence="1" id="KW-1133">Transmembrane helix</keyword>
<protein>
    <submittedName>
        <fullName evidence="2">Uncharacterized protein</fullName>
    </submittedName>
</protein>
<reference evidence="2 3" key="1">
    <citation type="journal article" date="2005" name="Science">
        <title>Comparative genomics of trypanosomatid parasitic protozoa.</title>
        <authorList>
            <person name="El-Sayed N.M."/>
            <person name="Myler P.J."/>
            <person name="Blandin G."/>
            <person name="Berriman M."/>
            <person name="Crabtree J."/>
            <person name="Aggarwal G."/>
            <person name="Caler E."/>
            <person name="Renauld H."/>
            <person name="Worthey E.A."/>
            <person name="Hertz-Fowler C."/>
            <person name="Ghedin E."/>
            <person name="Peacock C."/>
            <person name="Bartholomeu D.C."/>
            <person name="Haas B.J."/>
            <person name="Tran A.N."/>
            <person name="Wortman J.R."/>
            <person name="Alsmark U.C."/>
            <person name="Angiuoli S."/>
            <person name="Anupama A."/>
            <person name="Badger J."/>
            <person name="Bringaud F."/>
            <person name="Cadag E."/>
            <person name="Carlton J.M."/>
            <person name="Cerqueira G.C."/>
            <person name="Creasy T."/>
            <person name="Delcher A.L."/>
            <person name="Djikeng A."/>
            <person name="Embley T.M."/>
            <person name="Hauser C."/>
            <person name="Ivens A.C."/>
            <person name="Kummerfeld S.K."/>
            <person name="Pereira-Leal J.B."/>
            <person name="Nilsson D."/>
            <person name="Peterson J."/>
            <person name="Salzberg S.L."/>
            <person name="Shallom J."/>
            <person name="Silva J.C."/>
            <person name="Sundaram J."/>
            <person name="Westenberger S."/>
            <person name="White O."/>
            <person name="Melville S.E."/>
            <person name="Donelson J.E."/>
            <person name="Andersson B."/>
            <person name="Stuart K.D."/>
            <person name="Hall N."/>
        </authorList>
    </citation>
    <scope>NUCLEOTIDE SEQUENCE [LARGE SCALE GENOMIC DNA]</scope>
    <source>
        <strain evidence="2 3">927/4 GUTat10.1</strain>
    </source>
</reference>
<name>Q38CP1_TRYB2</name>
<keyword evidence="1" id="KW-0812">Transmembrane</keyword>
<evidence type="ECO:0000256" key="1">
    <source>
        <dbReference type="SAM" id="Phobius"/>
    </source>
</evidence>
<evidence type="ECO:0000313" key="2">
    <source>
        <dbReference type="EMBL" id="EAN77429.1"/>
    </source>
</evidence>
<gene>
    <name evidence="2" type="ORF">Tb09.244.0510</name>
</gene>
<dbReference type="RefSeq" id="XP_827759.1">
    <property type="nucleotide sequence ID" value="XM_822666.1"/>
</dbReference>
<dbReference type="Proteomes" id="UP000008524">
    <property type="component" value="Chromosome 9"/>
</dbReference>
<dbReference type="PaxDb" id="5691-EAN77429"/>